<name>A0A3N4I1A3_ASCIM</name>
<dbReference type="Proteomes" id="UP000275078">
    <property type="component" value="Unassembled WGS sequence"/>
</dbReference>
<evidence type="ECO:0000313" key="3">
    <source>
        <dbReference type="Proteomes" id="UP000275078"/>
    </source>
</evidence>
<feature type="compositionally biased region" description="Polar residues" evidence="1">
    <location>
        <begin position="24"/>
        <end position="36"/>
    </location>
</feature>
<evidence type="ECO:0000256" key="1">
    <source>
        <dbReference type="SAM" id="MobiDB-lite"/>
    </source>
</evidence>
<feature type="compositionally biased region" description="Polar residues" evidence="1">
    <location>
        <begin position="1"/>
        <end position="11"/>
    </location>
</feature>
<keyword evidence="3" id="KW-1185">Reference proteome</keyword>
<evidence type="ECO:0000313" key="2">
    <source>
        <dbReference type="EMBL" id="RPA78478.1"/>
    </source>
</evidence>
<proteinExistence type="predicted"/>
<accession>A0A3N4I1A3</accession>
<organism evidence="2 3">
    <name type="scientific">Ascobolus immersus RN42</name>
    <dbReference type="NCBI Taxonomy" id="1160509"/>
    <lineage>
        <taxon>Eukaryota</taxon>
        <taxon>Fungi</taxon>
        <taxon>Dikarya</taxon>
        <taxon>Ascomycota</taxon>
        <taxon>Pezizomycotina</taxon>
        <taxon>Pezizomycetes</taxon>
        <taxon>Pezizales</taxon>
        <taxon>Ascobolaceae</taxon>
        <taxon>Ascobolus</taxon>
    </lineage>
</organism>
<feature type="region of interest" description="Disordered" evidence="1">
    <location>
        <begin position="1"/>
        <end position="198"/>
    </location>
</feature>
<protein>
    <submittedName>
        <fullName evidence="2">Uncharacterized protein</fullName>
    </submittedName>
</protein>
<sequence>MSDQPTISTSPCPAGSPLAEDTAITPTQQFSPTSRALISPVLPTPSVPQAQASSPVSLQTALEFSGSPTITTTGTQPGEGESGNTSGLTSPDLNVVDHKRWGGPSGKITPADSPKLEGLGTPVTTDAETPPDSRVVVSPPEPVKEMKMTRKLPVGAGVGGLGITEFEGTSATGEEQRAVKSGESASGDKTERQGEKKKSRFVSNVLLCGWCLGCLGCRKK</sequence>
<feature type="compositionally biased region" description="Basic and acidic residues" evidence="1">
    <location>
        <begin position="174"/>
        <end position="196"/>
    </location>
</feature>
<dbReference type="EMBL" id="ML119711">
    <property type="protein sequence ID" value="RPA78478.1"/>
    <property type="molecule type" value="Genomic_DNA"/>
</dbReference>
<feature type="compositionally biased region" description="Polar residues" evidence="1">
    <location>
        <begin position="47"/>
        <end position="92"/>
    </location>
</feature>
<reference evidence="2 3" key="1">
    <citation type="journal article" date="2018" name="Nat. Ecol. Evol.">
        <title>Pezizomycetes genomes reveal the molecular basis of ectomycorrhizal truffle lifestyle.</title>
        <authorList>
            <person name="Murat C."/>
            <person name="Payen T."/>
            <person name="Noel B."/>
            <person name="Kuo A."/>
            <person name="Morin E."/>
            <person name="Chen J."/>
            <person name="Kohler A."/>
            <person name="Krizsan K."/>
            <person name="Balestrini R."/>
            <person name="Da Silva C."/>
            <person name="Montanini B."/>
            <person name="Hainaut M."/>
            <person name="Levati E."/>
            <person name="Barry K.W."/>
            <person name="Belfiori B."/>
            <person name="Cichocki N."/>
            <person name="Clum A."/>
            <person name="Dockter R.B."/>
            <person name="Fauchery L."/>
            <person name="Guy J."/>
            <person name="Iotti M."/>
            <person name="Le Tacon F."/>
            <person name="Lindquist E.A."/>
            <person name="Lipzen A."/>
            <person name="Malagnac F."/>
            <person name="Mello A."/>
            <person name="Molinier V."/>
            <person name="Miyauchi S."/>
            <person name="Poulain J."/>
            <person name="Riccioni C."/>
            <person name="Rubini A."/>
            <person name="Sitrit Y."/>
            <person name="Splivallo R."/>
            <person name="Traeger S."/>
            <person name="Wang M."/>
            <person name="Zifcakova L."/>
            <person name="Wipf D."/>
            <person name="Zambonelli A."/>
            <person name="Paolocci F."/>
            <person name="Nowrousian M."/>
            <person name="Ottonello S."/>
            <person name="Baldrian P."/>
            <person name="Spatafora J.W."/>
            <person name="Henrissat B."/>
            <person name="Nagy L.G."/>
            <person name="Aury J.M."/>
            <person name="Wincker P."/>
            <person name="Grigoriev I.V."/>
            <person name="Bonfante P."/>
            <person name="Martin F.M."/>
        </authorList>
    </citation>
    <scope>NUCLEOTIDE SEQUENCE [LARGE SCALE GENOMIC DNA]</scope>
    <source>
        <strain evidence="2 3">RN42</strain>
    </source>
</reference>
<dbReference type="AlphaFoldDB" id="A0A3N4I1A3"/>
<gene>
    <name evidence="2" type="ORF">BJ508DRAFT_378327</name>
</gene>